<evidence type="ECO:0000313" key="1">
    <source>
        <dbReference type="EMBL" id="QZE15509.1"/>
    </source>
</evidence>
<sequence>MKKLILLSLILFVSFGAKAQLLPFDLGLKVGWNTSDINTSDLSDAISASDPTNSSGFAVGAFARIHMKKRYFIQPEVYFNKRKGTTTYSLEDGSSVDYDLKMKTIDVPILFGYKVLNAKVLKLNAFTGPVMIFNTNSSSDFESSLGSISEPSGTDWGYQLGLGVDFLMFTLDARYEWGLSNVDSGSIENISFDQKSNMLTVSLGWRIL</sequence>
<dbReference type="EMBL" id="CP081303">
    <property type="protein sequence ID" value="QZE15509.1"/>
    <property type="molecule type" value="Genomic_DNA"/>
</dbReference>
<dbReference type="Proteomes" id="UP000826212">
    <property type="component" value="Chromosome"/>
</dbReference>
<name>A0AC61NIG3_9BACT</name>
<protein>
    <submittedName>
        <fullName evidence="1">PorT family protein</fullName>
    </submittedName>
</protein>
<evidence type="ECO:0000313" key="2">
    <source>
        <dbReference type="Proteomes" id="UP000826212"/>
    </source>
</evidence>
<accession>A0AC61NIG3</accession>
<organism evidence="1 2">
    <name type="scientific">Halosquirtibacter laminarini</name>
    <dbReference type="NCBI Taxonomy" id="3374600"/>
    <lineage>
        <taxon>Bacteria</taxon>
        <taxon>Pseudomonadati</taxon>
        <taxon>Bacteroidota</taxon>
        <taxon>Bacteroidia</taxon>
        <taxon>Marinilabiliales</taxon>
        <taxon>Prolixibacteraceae</taxon>
        <taxon>Halosquirtibacter</taxon>
    </lineage>
</organism>
<gene>
    <name evidence="1" type="ORF">K4L44_06670</name>
</gene>
<reference evidence="1" key="1">
    <citation type="submission" date="2021-08" db="EMBL/GenBank/DDBJ databases">
        <title>Novel anaerobic bacterium isolated from sea squirt in East Sea, Republic of Korea.</title>
        <authorList>
            <person name="Nguyen T.H."/>
            <person name="Li Z."/>
            <person name="Lee Y.-J."/>
            <person name="Ko J."/>
            <person name="Kim S.-G."/>
        </authorList>
    </citation>
    <scope>NUCLEOTIDE SEQUENCE</scope>
    <source>
        <strain evidence="1">KCTC 25031</strain>
    </source>
</reference>
<proteinExistence type="predicted"/>
<keyword evidence="2" id="KW-1185">Reference proteome</keyword>